<protein>
    <submittedName>
        <fullName evidence="1">Uncharacterized protein</fullName>
    </submittedName>
</protein>
<evidence type="ECO:0000313" key="1">
    <source>
        <dbReference type="EMBL" id="EGV98260.1"/>
    </source>
</evidence>
<gene>
    <name evidence="1" type="ORF">I79_015884</name>
</gene>
<dbReference type="Proteomes" id="UP000001075">
    <property type="component" value="Unassembled WGS sequence"/>
</dbReference>
<accession>G3HXW8</accession>
<dbReference type="EMBL" id="JH000895">
    <property type="protein sequence ID" value="EGV98260.1"/>
    <property type="molecule type" value="Genomic_DNA"/>
</dbReference>
<dbReference type="InParanoid" id="G3HXW8"/>
<proteinExistence type="predicted"/>
<evidence type="ECO:0000313" key="2">
    <source>
        <dbReference type="Proteomes" id="UP000001075"/>
    </source>
</evidence>
<name>G3HXW8_CRIGR</name>
<sequence length="70" mass="7486">MPERNFWGGGGASGTFCQLYLLWAKGVTVSELPKPKWQAPATGPQQLLVHLTSPTLSGPPSFLAPRSHSP</sequence>
<dbReference type="AlphaFoldDB" id="G3HXW8"/>
<organism evidence="1 2">
    <name type="scientific">Cricetulus griseus</name>
    <name type="common">Chinese hamster</name>
    <name type="synonym">Cricetulus barabensis griseus</name>
    <dbReference type="NCBI Taxonomy" id="10029"/>
    <lineage>
        <taxon>Eukaryota</taxon>
        <taxon>Metazoa</taxon>
        <taxon>Chordata</taxon>
        <taxon>Craniata</taxon>
        <taxon>Vertebrata</taxon>
        <taxon>Euteleostomi</taxon>
        <taxon>Mammalia</taxon>
        <taxon>Eutheria</taxon>
        <taxon>Euarchontoglires</taxon>
        <taxon>Glires</taxon>
        <taxon>Rodentia</taxon>
        <taxon>Myomorpha</taxon>
        <taxon>Muroidea</taxon>
        <taxon>Cricetidae</taxon>
        <taxon>Cricetinae</taxon>
        <taxon>Cricetulus</taxon>
    </lineage>
</organism>
<reference evidence="2" key="1">
    <citation type="journal article" date="2011" name="Nat. Biotechnol.">
        <title>The genomic sequence of the Chinese hamster ovary (CHO)-K1 cell line.</title>
        <authorList>
            <person name="Xu X."/>
            <person name="Nagarajan H."/>
            <person name="Lewis N.E."/>
            <person name="Pan S."/>
            <person name="Cai Z."/>
            <person name="Liu X."/>
            <person name="Chen W."/>
            <person name="Xie M."/>
            <person name="Wang W."/>
            <person name="Hammond S."/>
            <person name="Andersen M.R."/>
            <person name="Neff N."/>
            <person name="Passarelli B."/>
            <person name="Koh W."/>
            <person name="Fan H.C."/>
            <person name="Wang J."/>
            <person name="Gui Y."/>
            <person name="Lee K.H."/>
            <person name="Betenbaugh M.J."/>
            <person name="Quake S.R."/>
            <person name="Famili I."/>
            <person name="Palsson B.O."/>
            <person name="Wang J."/>
        </authorList>
    </citation>
    <scope>NUCLEOTIDE SEQUENCE [LARGE SCALE GENOMIC DNA]</scope>
    <source>
        <strain evidence="2">CHO K1 cell line</strain>
    </source>
</reference>